<dbReference type="InterPro" id="IPR050834">
    <property type="entry name" value="Glycosyltransf_2"/>
</dbReference>
<evidence type="ECO:0000313" key="3">
    <source>
        <dbReference type="Proteomes" id="UP001565927"/>
    </source>
</evidence>
<dbReference type="Gene3D" id="3.90.550.10">
    <property type="entry name" value="Spore Coat Polysaccharide Biosynthesis Protein SpsA, Chain A"/>
    <property type="match status" value="1"/>
</dbReference>
<dbReference type="EMBL" id="JBGFTU010000025">
    <property type="protein sequence ID" value="MEZ0166642.1"/>
    <property type="molecule type" value="Genomic_DNA"/>
</dbReference>
<sequence>MTAIPETGPDVADVTVVMPAMNRAHLIGRALESVAAQTVRPREVIVVDDASTDDTVAVAREHGATVIELPVNGGSGPARNRGIEAATTEWIAFLDSDDAWHPDHLEKVLAPSAGHVLVAGAGSSTGGRLLGNAWRRDVELTSIDLVAPGDMVCTSGTIVRKQALLDAGLFRSLRRAQDLDMWVRVLQQGSGLALADSTFTYHLHEQQAINDTELMRECYTRIVEHCAEQSWFSAADVDRAFTKWRWDDLRAAQAGRDVGAVARHAGWFVRRPHTWGSLSKLLRGRRLSRTRG</sequence>
<accession>A0ABV4H770</accession>
<organism evidence="2 3">
    <name type="scientific">Kineococcus halophytocola</name>
    <dbReference type="NCBI Taxonomy" id="3234027"/>
    <lineage>
        <taxon>Bacteria</taxon>
        <taxon>Bacillati</taxon>
        <taxon>Actinomycetota</taxon>
        <taxon>Actinomycetes</taxon>
        <taxon>Kineosporiales</taxon>
        <taxon>Kineosporiaceae</taxon>
        <taxon>Kineococcus</taxon>
    </lineage>
</organism>
<dbReference type="CDD" id="cd00761">
    <property type="entry name" value="Glyco_tranf_GTA_type"/>
    <property type="match status" value="1"/>
</dbReference>
<dbReference type="PANTHER" id="PTHR43685">
    <property type="entry name" value="GLYCOSYLTRANSFERASE"/>
    <property type="match status" value="1"/>
</dbReference>
<evidence type="ECO:0000313" key="2">
    <source>
        <dbReference type="EMBL" id="MEZ0166642.1"/>
    </source>
</evidence>
<evidence type="ECO:0000259" key="1">
    <source>
        <dbReference type="Pfam" id="PF00535"/>
    </source>
</evidence>
<dbReference type="Pfam" id="PF00535">
    <property type="entry name" value="Glycos_transf_2"/>
    <property type="match status" value="1"/>
</dbReference>
<keyword evidence="3" id="KW-1185">Reference proteome</keyword>
<proteinExistence type="predicted"/>
<comment type="caution">
    <text evidence="2">The sequence shown here is derived from an EMBL/GenBank/DDBJ whole genome shotgun (WGS) entry which is preliminary data.</text>
</comment>
<protein>
    <submittedName>
        <fullName evidence="2">Glycosyltransferase family 2 protein</fullName>
    </submittedName>
</protein>
<dbReference type="SUPFAM" id="SSF53448">
    <property type="entry name" value="Nucleotide-diphospho-sugar transferases"/>
    <property type="match status" value="1"/>
</dbReference>
<dbReference type="InterPro" id="IPR029044">
    <property type="entry name" value="Nucleotide-diphossugar_trans"/>
</dbReference>
<gene>
    <name evidence="2" type="ORF">AB2L27_17940</name>
</gene>
<dbReference type="RefSeq" id="WP_370442858.1">
    <property type="nucleotide sequence ID" value="NZ_JBGFTU010000025.1"/>
</dbReference>
<name>A0ABV4H770_9ACTN</name>
<dbReference type="Proteomes" id="UP001565927">
    <property type="component" value="Unassembled WGS sequence"/>
</dbReference>
<dbReference type="InterPro" id="IPR001173">
    <property type="entry name" value="Glyco_trans_2-like"/>
</dbReference>
<dbReference type="PANTHER" id="PTHR43685:SF2">
    <property type="entry name" value="GLYCOSYLTRANSFERASE 2-LIKE DOMAIN-CONTAINING PROTEIN"/>
    <property type="match status" value="1"/>
</dbReference>
<feature type="domain" description="Glycosyltransferase 2-like" evidence="1">
    <location>
        <begin position="15"/>
        <end position="112"/>
    </location>
</feature>
<reference evidence="2 3" key="1">
    <citation type="submission" date="2024-07" db="EMBL/GenBank/DDBJ databases">
        <authorList>
            <person name="Thanompreechachai J."/>
            <person name="Duangmal K."/>
        </authorList>
    </citation>
    <scope>NUCLEOTIDE SEQUENCE [LARGE SCALE GENOMIC DNA]</scope>
    <source>
        <strain evidence="2 3">LSe6-4</strain>
    </source>
</reference>